<evidence type="ECO:0000313" key="1">
    <source>
        <dbReference type="EMBL" id="KAK0612453.1"/>
    </source>
</evidence>
<name>A0AA39U4U7_9PEZI</name>
<organism evidence="1 2">
    <name type="scientific">Bombardia bombarda</name>
    <dbReference type="NCBI Taxonomy" id="252184"/>
    <lineage>
        <taxon>Eukaryota</taxon>
        <taxon>Fungi</taxon>
        <taxon>Dikarya</taxon>
        <taxon>Ascomycota</taxon>
        <taxon>Pezizomycotina</taxon>
        <taxon>Sordariomycetes</taxon>
        <taxon>Sordariomycetidae</taxon>
        <taxon>Sordariales</taxon>
        <taxon>Lasiosphaeriaceae</taxon>
        <taxon>Bombardia</taxon>
    </lineage>
</organism>
<dbReference type="Proteomes" id="UP001174934">
    <property type="component" value="Unassembled WGS sequence"/>
</dbReference>
<keyword evidence="2" id="KW-1185">Reference proteome</keyword>
<sequence length="286" mass="31660">MHTLRTGLNTCRVSITALIWRSRAGFGTLPRSRVGSERFPSRCSFKQANHGDYSMLLCLPYQLLLAMPHPDCPHIMTNLGVIYQHLTSAPMSINIAFVRPLITCFLSSFWNSFLSSIWDVFGSVCNQPLRPRSQYAFRHLLVTKSSSHSNPLVLPSVQIRSAFFSCTHLQLSGVQEGNDTSSRAKLPPQGIRQHPREKGVSAFPWQFTPSRDNSLIRFLLGVGRIMTQPVSCGVLVPLYLPDSHLMLLSTAMISLPGDDDNILLGIPPSADEIPANCHRSSCLTSG</sequence>
<gene>
    <name evidence="1" type="ORF">B0T17DRAFT_407491</name>
</gene>
<protein>
    <submittedName>
        <fullName evidence="1">Uncharacterized protein</fullName>
    </submittedName>
</protein>
<dbReference type="AlphaFoldDB" id="A0AA39U4U7"/>
<accession>A0AA39U4U7</accession>
<dbReference type="EMBL" id="JAULSR010000009">
    <property type="protein sequence ID" value="KAK0612453.1"/>
    <property type="molecule type" value="Genomic_DNA"/>
</dbReference>
<comment type="caution">
    <text evidence="1">The sequence shown here is derived from an EMBL/GenBank/DDBJ whole genome shotgun (WGS) entry which is preliminary data.</text>
</comment>
<reference evidence="1" key="1">
    <citation type="submission" date="2023-06" db="EMBL/GenBank/DDBJ databases">
        <title>Genome-scale phylogeny and comparative genomics of the fungal order Sordariales.</title>
        <authorList>
            <consortium name="Lawrence Berkeley National Laboratory"/>
            <person name="Hensen N."/>
            <person name="Bonometti L."/>
            <person name="Westerberg I."/>
            <person name="Brannstrom I.O."/>
            <person name="Guillou S."/>
            <person name="Cros-Aarteil S."/>
            <person name="Calhoun S."/>
            <person name="Haridas S."/>
            <person name="Kuo A."/>
            <person name="Mondo S."/>
            <person name="Pangilinan J."/>
            <person name="Riley R."/>
            <person name="LaButti K."/>
            <person name="Andreopoulos B."/>
            <person name="Lipzen A."/>
            <person name="Chen C."/>
            <person name="Yanf M."/>
            <person name="Daum C."/>
            <person name="Ng V."/>
            <person name="Clum A."/>
            <person name="Steindorff A."/>
            <person name="Ohm R."/>
            <person name="Martin F."/>
            <person name="Silar P."/>
            <person name="Natvig D."/>
            <person name="Lalanne C."/>
            <person name="Gautier V."/>
            <person name="Ament-velasquez S.L."/>
            <person name="Kruys A."/>
            <person name="Hutchinson M.I."/>
            <person name="Powell A.J."/>
            <person name="Barry K."/>
            <person name="Miller A.N."/>
            <person name="Grigoriev I.V."/>
            <person name="Debuchy R."/>
            <person name="Gladieux P."/>
            <person name="Thoren M.H."/>
            <person name="Johannesson H."/>
        </authorList>
    </citation>
    <scope>NUCLEOTIDE SEQUENCE</scope>
    <source>
        <strain evidence="1">SMH3391-2</strain>
    </source>
</reference>
<evidence type="ECO:0000313" key="2">
    <source>
        <dbReference type="Proteomes" id="UP001174934"/>
    </source>
</evidence>
<proteinExistence type="predicted"/>